<dbReference type="Pfam" id="PF04055">
    <property type="entry name" value="Radical_SAM"/>
    <property type="match status" value="1"/>
</dbReference>
<keyword evidence="14" id="KW-0411">Iron-sulfur</keyword>
<name>A0A1W1CRR2_9ZZZZ</name>
<keyword evidence="12 19" id="KW-0560">Oxidoreductase</keyword>
<dbReference type="NCBIfam" id="TIGR00538">
    <property type="entry name" value="hemN"/>
    <property type="match status" value="1"/>
</dbReference>
<evidence type="ECO:0000256" key="14">
    <source>
        <dbReference type="ARBA" id="ARBA00023014"/>
    </source>
</evidence>
<feature type="domain" description="Radical SAM core" evidence="18">
    <location>
        <begin position="44"/>
        <end position="286"/>
    </location>
</feature>
<dbReference type="AlphaFoldDB" id="A0A1W1CRR2"/>
<dbReference type="InterPro" id="IPR034505">
    <property type="entry name" value="Coproporphyrinogen-III_oxidase"/>
</dbReference>
<gene>
    <name evidence="19" type="ORF">MNB_SUP05-5-1035</name>
</gene>
<keyword evidence="8" id="KW-0004">4Fe-4S</keyword>
<evidence type="ECO:0000256" key="1">
    <source>
        <dbReference type="ARBA" id="ARBA00001966"/>
    </source>
</evidence>
<evidence type="ECO:0000256" key="7">
    <source>
        <dbReference type="ARBA" id="ARBA00020156"/>
    </source>
</evidence>
<evidence type="ECO:0000256" key="8">
    <source>
        <dbReference type="ARBA" id="ARBA00022485"/>
    </source>
</evidence>
<comment type="pathway">
    <text evidence="3">Porphyrin-containing compound metabolism; protoporphyrin-IX biosynthesis; protoporphyrinogen-IX from coproporphyrinogen-III (AdoMet route): step 1/1.</text>
</comment>
<organism evidence="19">
    <name type="scientific">hydrothermal vent metagenome</name>
    <dbReference type="NCBI Taxonomy" id="652676"/>
    <lineage>
        <taxon>unclassified sequences</taxon>
        <taxon>metagenomes</taxon>
        <taxon>ecological metagenomes</taxon>
    </lineage>
</organism>
<dbReference type="GO" id="GO:0005737">
    <property type="term" value="C:cytoplasm"/>
    <property type="evidence" value="ECO:0007669"/>
    <property type="project" value="UniProtKB-SubCell"/>
</dbReference>
<dbReference type="Gene3D" id="3.80.30.20">
    <property type="entry name" value="tm_1862 like domain"/>
    <property type="match status" value="1"/>
</dbReference>
<dbReference type="CDD" id="cd01335">
    <property type="entry name" value="Radical_SAM"/>
    <property type="match status" value="1"/>
</dbReference>
<dbReference type="SMART" id="SM00729">
    <property type="entry name" value="Elp3"/>
    <property type="match status" value="1"/>
</dbReference>
<dbReference type="PROSITE" id="PS51918">
    <property type="entry name" value="RADICAL_SAM"/>
    <property type="match status" value="1"/>
</dbReference>
<evidence type="ECO:0000256" key="13">
    <source>
        <dbReference type="ARBA" id="ARBA00023004"/>
    </source>
</evidence>
<evidence type="ECO:0000256" key="4">
    <source>
        <dbReference type="ARBA" id="ARBA00005493"/>
    </source>
</evidence>
<sequence length="453" mass="52535">MSLFDNKLIEKYSASGPRYTSYPTANNFSNFSEEEYKEQVKLSNKLKNSLSIYCHIPFCNTVCFYCGCNKVVTKDKTKAEKYLEYLFKEIERQAKLFDAKKNVEQMHFGGGTPTFLSNKQIIALSEKLTEEFNFSDNGEYSIEIDPRGVDEETIRTLVKAKFNRISLGVQDFDKDVQKAVNRIQSFESVQEVINLARKYGFKSISIDLIYGLPKQSQITFKKTLELVEIIKPDRISLFNYAHLPELFKPQRRINEYELPTADEKLKIFKYATEFLLDNGYVYIGMDHFALPNDSLSIAQKQGQLYRNFQGYSTHAHCDVIGLGLSAIGQVGDSFSQNEKVLDKYYEQIDEGNLPIIKGYIINEDDKIRRAVIMDLICHFKLNFAKIEQQFNIVFKDYFKDELLKLNDMASDKLLEIDKKHIQVNEKGKLLIRNICMVFDVYLKNKTTQFSKTI</sequence>
<dbReference type="SFLD" id="SFLDS00029">
    <property type="entry name" value="Radical_SAM"/>
    <property type="match status" value="1"/>
</dbReference>
<evidence type="ECO:0000256" key="11">
    <source>
        <dbReference type="ARBA" id="ARBA00022723"/>
    </source>
</evidence>
<evidence type="ECO:0000256" key="16">
    <source>
        <dbReference type="ARBA" id="ARBA00030263"/>
    </source>
</evidence>
<dbReference type="UniPathway" id="UPA00251">
    <property type="reaction ID" value="UER00323"/>
</dbReference>
<dbReference type="GO" id="GO:0046872">
    <property type="term" value="F:metal ion binding"/>
    <property type="evidence" value="ECO:0007669"/>
    <property type="project" value="UniProtKB-KW"/>
</dbReference>
<dbReference type="InterPro" id="IPR023404">
    <property type="entry name" value="rSAM_horseshoe"/>
</dbReference>
<keyword evidence="13" id="KW-0408">Iron</keyword>
<comment type="subunit">
    <text evidence="5">Monomer.</text>
</comment>
<dbReference type="SUPFAM" id="SSF102114">
    <property type="entry name" value="Radical SAM enzymes"/>
    <property type="match status" value="1"/>
</dbReference>
<accession>A0A1W1CRR2</accession>
<dbReference type="InterPro" id="IPR007197">
    <property type="entry name" value="rSAM"/>
</dbReference>
<dbReference type="GO" id="GO:0051989">
    <property type="term" value="F:coproporphyrinogen dehydrogenase activity"/>
    <property type="evidence" value="ECO:0007669"/>
    <property type="project" value="UniProtKB-EC"/>
</dbReference>
<evidence type="ECO:0000256" key="15">
    <source>
        <dbReference type="ARBA" id="ARBA00023244"/>
    </source>
</evidence>
<evidence type="ECO:0000256" key="3">
    <source>
        <dbReference type="ARBA" id="ARBA00004785"/>
    </source>
</evidence>
<reference evidence="19" key="1">
    <citation type="submission" date="2016-10" db="EMBL/GenBank/DDBJ databases">
        <authorList>
            <person name="de Groot N.N."/>
        </authorList>
    </citation>
    <scope>NUCLEOTIDE SEQUENCE</scope>
</reference>
<evidence type="ECO:0000256" key="5">
    <source>
        <dbReference type="ARBA" id="ARBA00011245"/>
    </source>
</evidence>
<comment type="catalytic activity">
    <reaction evidence="17">
        <text>coproporphyrinogen III + 2 S-adenosyl-L-methionine = protoporphyrinogen IX + 2 5'-deoxyadenosine + 2 L-methionine + 2 CO2</text>
        <dbReference type="Rhea" id="RHEA:15425"/>
        <dbReference type="ChEBI" id="CHEBI:16526"/>
        <dbReference type="ChEBI" id="CHEBI:17319"/>
        <dbReference type="ChEBI" id="CHEBI:57307"/>
        <dbReference type="ChEBI" id="CHEBI:57309"/>
        <dbReference type="ChEBI" id="CHEBI:57844"/>
        <dbReference type="ChEBI" id="CHEBI:59789"/>
        <dbReference type="EC" id="1.3.98.3"/>
    </reaction>
</comment>
<dbReference type="PIRSF" id="PIRSF000167">
    <property type="entry name" value="HemN"/>
    <property type="match status" value="1"/>
</dbReference>
<comment type="subcellular location">
    <subcellularLocation>
        <location evidence="2">Cytoplasm</location>
    </subcellularLocation>
</comment>
<dbReference type="FunFam" id="1.10.10.920:FF:000001">
    <property type="entry name" value="Coproporphyrinogen-III oxidase"/>
    <property type="match status" value="1"/>
</dbReference>
<comment type="cofactor">
    <cofactor evidence="1">
        <name>[4Fe-4S] cluster</name>
        <dbReference type="ChEBI" id="CHEBI:49883"/>
    </cofactor>
</comment>
<dbReference type="SFLD" id="SFLDG01065">
    <property type="entry name" value="anaerobic_coproporphyrinogen-I"/>
    <property type="match status" value="1"/>
</dbReference>
<comment type="similarity">
    <text evidence="4">Belongs to the anaerobic coproporphyrinogen-III oxidase family.</text>
</comment>
<evidence type="ECO:0000259" key="18">
    <source>
        <dbReference type="PROSITE" id="PS51918"/>
    </source>
</evidence>
<evidence type="ECO:0000256" key="10">
    <source>
        <dbReference type="ARBA" id="ARBA00022691"/>
    </source>
</evidence>
<protein>
    <recommendedName>
        <fullName evidence="7">Oxygen-independent coproporphyrinogen III oxidase</fullName>
        <ecNumber evidence="6">1.3.98.3</ecNumber>
    </recommendedName>
    <alternativeName>
        <fullName evidence="16">Coproporphyrinogen III dehydrogenase</fullName>
    </alternativeName>
</protein>
<evidence type="ECO:0000256" key="6">
    <source>
        <dbReference type="ARBA" id="ARBA00011912"/>
    </source>
</evidence>
<dbReference type="InterPro" id="IPR058240">
    <property type="entry name" value="rSAM_sf"/>
</dbReference>
<dbReference type="Gene3D" id="1.10.10.920">
    <property type="match status" value="1"/>
</dbReference>
<evidence type="ECO:0000313" key="19">
    <source>
        <dbReference type="EMBL" id="SFV68570.1"/>
    </source>
</evidence>
<dbReference type="Pfam" id="PF06969">
    <property type="entry name" value="HemN_C"/>
    <property type="match status" value="1"/>
</dbReference>
<dbReference type="FunFam" id="3.80.30.20:FF:000012">
    <property type="entry name" value="Coproporphyrinogen-III oxidase"/>
    <property type="match status" value="1"/>
</dbReference>
<dbReference type="GO" id="GO:0004109">
    <property type="term" value="F:coproporphyrinogen oxidase activity"/>
    <property type="evidence" value="ECO:0007669"/>
    <property type="project" value="InterPro"/>
</dbReference>
<keyword evidence="10" id="KW-0949">S-adenosyl-L-methionine</keyword>
<dbReference type="InterPro" id="IPR010723">
    <property type="entry name" value="HemN_C"/>
</dbReference>
<keyword evidence="9" id="KW-0963">Cytoplasm</keyword>
<dbReference type="PANTHER" id="PTHR13932:SF6">
    <property type="entry name" value="OXYGEN-INDEPENDENT COPROPORPHYRINOGEN III OXIDASE"/>
    <property type="match status" value="1"/>
</dbReference>
<evidence type="ECO:0000256" key="17">
    <source>
        <dbReference type="ARBA" id="ARBA00048321"/>
    </source>
</evidence>
<dbReference type="SFLD" id="SFLDG01082">
    <property type="entry name" value="B12-binding_domain_containing"/>
    <property type="match status" value="1"/>
</dbReference>
<dbReference type="EC" id="1.3.98.3" evidence="6"/>
<dbReference type="InterPro" id="IPR004558">
    <property type="entry name" value="Coprogen_oxidase_HemN"/>
</dbReference>
<keyword evidence="11" id="KW-0479">Metal-binding</keyword>
<keyword evidence="15" id="KW-0627">Porphyrin biosynthesis</keyword>
<evidence type="ECO:0000256" key="2">
    <source>
        <dbReference type="ARBA" id="ARBA00004496"/>
    </source>
</evidence>
<dbReference type="GO" id="GO:0051539">
    <property type="term" value="F:4 iron, 4 sulfur cluster binding"/>
    <property type="evidence" value="ECO:0007669"/>
    <property type="project" value="UniProtKB-KW"/>
</dbReference>
<evidence type="ECO:0000256" key="9">
    <source>
        <dbReference type="ARBA" id="ARBA00022490"/>
    </source>
</evidence>
<dbReference type="InterPro" id="IPR006638">
    <property type="entry name" value="Elp3/MiaA/NifB-like_rSAM"/>
</dbReference>
<evidence type="ECO:0000256" key="12">
    <source>
        <dbReference type="ARBA" id="ARBA00023002"/>
    </source>
</evidence>
<dbReference type="GO" id="GO:0006782">
    <property type="term" value="P:protoporphyrinogen IX biosynthetic process"/>
    <property type="evidence" value="ECO:0007669"/>
    <property type="project" value="UniProtKB-UniPathway"/>
</dbReference>
<dbReference type="PANTHER" id="PTHR13932">
    <property type="entry name" value="COPROPORPHYRINIGEN III OXIDASE"/>
    <property type="match status" value="1"/>
</dbReference>
<proteinExistence type="inferred from homology"/>
<dbReference type="EMBL" id="FPHJ01000061">
    <property type="protein sequence ID" value="SFV68570.1"/>
    <property type="molecule type" value="Genomic_DNA"/>
</dbReference>